<organism evidence="3 4">
    <name type="scientific">Saccharothrix coeruleofusca</name>
    <dbReference type="NCBI Taxonomy" id="33919"/>
    <lineage>
        <taxon>Bacteria</taxon>
        <taxon>Bacillati</taxon>
        <taxon>Actinomycetota</taxon>
        <taxon>Actinomycetes</taxon>
        <taxon>Pseudonocardiales</taxon>
        <taxon>Pseudonocardiaceae</taxon>
        <taxon>Saccharothrix</taxon>
    </lineage>
</organism>
<protein>
    <recommendedName>
        <fullName evidence="2">Histidine kinase/HSP90-like ATPase domain-containing protein</fullName>
    </recommendedName>
</protein>
<keyword evidence="1" id="KW-0723">Serine/threonine-protein kinase</keyword>
<dbReference type="AlphaFoldDB" id="A0A918AWS5"/>
<evidence type="ECO:0000313" key="4">
    <source>
        <dbReference type="Proteomes" id="UP000639606"/>
    </source>
</evidence>
<name>A0A918AWS5_9PSEU</name>
<dbReference type="SUPFAM" id="SSF55874">
    <property type="entry name" value="ATPase domain of HSP90 chaperone/DNA topoisomerase II/histidine kinase"/>
    <property type="match status" value="1"/>
</dbReference>
<dbReference type="InterPro" id="IPR036890">
    <property type="entry name" value="HATPase_C_sf"/>
</dbReference>
<comment type="caution">
    <text evidence="3">The sequence shown here is derived from an EMBL/GenBank/DDBJ whole genome shotgun (WGS) entry which is preliminary data.</text>
</comment>
<feature type="domain" description="Histidine kinase/HSP90-like ATPase" evidence="2">
    <location>
        <begin position="27"/>
        <end position="118"/>
    </location>
</feature>
<evidence type="ECO:0000259" key="2">
    <source>
        <dbReference type="Pfam" id="PF13581"/>
    </source>
</evidence>
<dbReference type="RefSeq" id="WP_189227642.1">
    <property type="nucleotide sequence ID" value="NZ_BMRG01000031.1"/>
</dbReference>
<dbReference type="EMBL" id="BMRG01000031">
    <property type="protein sequence ID" value="GGP86525.1"/>
    <property type="molecule type" value="Genomic_DNA"/>
</dbReference>
<keyword evidence="1" id="KW-0808">Transferase</keyword>
<dbReference type="Pfam" id="PF13581">
    <property type="entry name" value="HATPase_c_2"/>
    <property type="match status" value="1"/>
</dbReference>
<dbReference type="Gene3D" id="3.30.565.10">
    <property type="entry name" value="Histidine kinase-like ATPase, C-terminal domain"/>
    <property type="match status" value="1"/>
</dbReference>
<evidence type="ECO:0000256" key="1">
    <source>
        <dbReference type="ARBA" id="ARBA00022527"/>
    </source>
</evidence>
<proteinExistence type="predicted"/>
<reference evidence="3" key="1">
    <citation type="journal article" date="2014" name="Int. J. Syst. Evol. Microbiol.">
        <title>Complete genome sequence of Corynebacterium casei LMG S-19264T (=DSM 44701T), isolated from a smear-ripened cheese.</title>
        <authorList>
            <consortium name="US DOE Joint Genome Institute (JGI-PGF)"/>
            <person name="Walter F."/>
            <person name="Albersmeier A."/>
            <person name="Kalinowski J."/>
            <person name="Ruckert C."/>
        </authorList>
    </citation>
    <scope>NUCLEOTIDE SEQUENCE</scope>
    <source>
        <strain evidence="3">JCM 3313</strain>
    </source>
</reference>
<gene>
    <name evidence="3" type="ORF">GCM10010185_70340</name>
</gene>
<accession>A0A918AWS5</accession>
<reference evidence="3" key="2">
    <citation type="submission" date="2020-09" db="EMBL/GenBank/DDBJ databases">
        <authorList>
            <person name="Sun Q."/>
            <person name="Ohkuma M."/>
        </authorList>
    </citation>
    <scope>NUCLEOTIDE SEQUENCE</scope>
    <source>
        <strain evidence="3">JCM 3313</strain>
    </source>
</reference>
<dbReference type="InterPro" id="IPR003594">
    <property type="entry name" value="HATPase_dom"/>
</dbReference>
<keyword evidence="4" id="KW-1185">Reference proteome</keyword>
<dbReference type="CDD" id="cd16936">
    <property type="entry name" value="HATPase_RsbW-like"/>
    <property type="match status" value="1"/>
</dbReference>
<dbReference type="PANTHER" id="PTHR35526:SF3">
    <property type="entry name" value="ANTI-SIGMA-F FACTOR RSBW"/>
    <property type="match status" value="1"/>
</dbReference>
<dbReference type="PANTHER" id="PTHR35526">
    <property type="entry name" value="ANTI-SIGMA-F FACTOR RSBW-RELATED"/>
    <property type="match status" value="1"/>
</dbReference>
<keyword evidence="1" id="KW-0418">Kinase</keyword>
<evidence type="ECO:0000313" key="3">
    <source>
        <dbReference type="EMBL" id="GGP86525.1"/>
    </source>
</evidence>
<sequence>MSTVDLPRDDAVLELPDEPLSRADLERRIASAVPGVRGDRLADVLTVAAELARNACLHANSPRRMRLNRPREGVVRIEVVDGSPGVLPVLGRFDQSWHGRGLVVVNRLAEHWGCQPHGDHKVVWAEVRHG</sequence>
<dbReference type="Proteomes" id="UP000639606">
    <property type="component" value="Unassembled WGS sequence"/>
</dbReference>
<dbReference type="InterPro" id="IPR050267">
    <property type="entry name" value="Anti-sigma-factor_SerPK"/>
</dbReference>